<proteinExistence type="predicted"/>
<name>A0AC60P770_IXOPE</name>
<evidence type="ECO:0000313" key="1">
    <source>
        <dbReference type="EMBL" id="KAG0415187.1"/>
    </source>
</evidence>
<dbReference type="Proteomes" id="UP000805193">
    <property type="component" value="Unassembled WGS sequence"/>
</dbReference>
<sequence>MDSKRMAGAPPNFPVVGFPQIPPGLEALYSSCLRIYNDQPNPLQVAAVLKYWLGGPDPLDYISMYANQGDESKQIPAHWHYVSFGLSDLHGDGRVHEISNADSPSGFGFELTFRLRKEPDETGPPTWPAAVMQGLAKYVFQTGNVLCDGDHVSWHCPLDNSESRIEHMLMMEDPQLGTVNTPFGVVSFIQIVGVCAEELKAAQQWNGRSFVALMQRVPGAGGPWLVTDMRRGETVFELDPGVQARAPWQPDPAFHPLQDAVDRGIETEGSDLSGVSAKFCWSEEFPPVARRAKEQAATTPADSPSISHYESEEIKRTLKKGLLGSQPSSETE</sequence>
<comment type="caution">
    <text evidence="1">The sequence shown here is derived from an EMBL/GenBank/DDBJ whole genome shotgun (WGS) entry which is preliminary data.</text>
</comment>
<reference evidence="1 2" key="1">
    <citation type="journal article" date="2020" name="Cell">
        <title>Large-Scale Comparative Analyses of Tick Genomes Elucidate Their Genetic Diversity and Vector Capacities.</title>
        <authorList>
            <consortium name="Tick Genome and Microbiome Consortium (TIGMIC)"/>
            <person name="Jia N."/>
            <person name="Wang J."/>
            <person name="Shi W."/>
            <person name="Du L."/>
            <person name="Sun Y."/>
            <person name="Zhan W."/>
            <person name="Jiang J.F."/>
            <person name="Wang Q."/>
            <person name="Zhang B."/>
            <person name="Ji P."/>
            <person name="Bell-Sakyi L."/>
            <person name="Cui X.M."/>
            <person name="Yuan T.T."/>
            <person name="Jiang B.G."/>
            <person name="Yang W.F."/>
            <person name="Lam T.T."/>
            <person name="Chang Q.C."/>
            <person name="Ding S.J."/>
            <person name="Wang X.J."/>
            <person name="Zhu J.G."/>
            <person name="Ruan X.D."/>
            <person name="Zhao L."/>
            <person name="Wei J.T."/>
            <person name="Ye R.Z."/>
            <person name="Que T.C."/>
            <person name="Du C.H."/>
            <person name="Zhou Y.H."/>
            <person name="Cheng J.X."/>
            <person name="Dai P.F."/>
            <person name="Guo W.B."/>
            <person name="Han X.H."/>
            <person name="Huang E.J."/>
            <person name="Li L.F."/>
            <person name="Wei W."/>
            <person name="Gao Y.C."/>
            <person name="Liu J.Z."/>
            <person name="Shao H.Z."/>
            <person name="Wang X."/>
            <person name="Wang C.C."/>
            <person name="Yang T.C."/>
            <person name="Huo Q.B."/>
            <person name="Li W."/>
            <person name="Chen H.Y."/>
            <person name="Chen S.E."/>
            <person name="Zhou L.G."/>
            <person name="Ni X.B."/>
            <person name="Tian J.H."/>
            <person name="Sheng Y."/>
            <person name="Liu T."/>
            <person name="Pan Y.S."/>
            <person name="Xia L.Y."/>
            <person name="Li J."/>
            <person name="Zhao F."/>
            <person name="Cao W.C."/>
        </authorList>
    </citation>
    <scope>NUCLEOTIDE SEQUENCE [LARGE SCALE GENOMIC DNA]</scope>
    <source>
        <strain evidence="1">Iper-2018</strain>
    </source>
</reference>
<gene>
    <name evidence="1" type="ORF">HPB47_007635</name>
</gene>
<dbReference type="EMBL" id="JABSTQ010011100">
    <property type="protein sequence ID" value="KAG0415187.1"/>
    <property type="molecule type" value="Genomic_DNA"/>
</dbReference>
<accession>A0AC60P770</accession>
<keyword evidence="2" id="KW-1185">Reference proteome</keyword>
<organism evidence="1 2">
    <name type="scientific">Ixodes persulcatus</name>
    <name type="common">Taiga tick</name>
    <dbReference type="NCBI Taxonomy" id="34615"/>
    <lineage>
        <taxon>Eukaryota</taxon>
        <taxon>Metazoa</taxon>
        <taxon>Ecdysozoa</taxon>
        <taxon>Arthropoda</taxon>
        <taxon>Chelicerata</taxon>
        <taxon>Arachnida</taxon>
        <taxon>Acari</taxon>
        <taxon>Parasitiformes</taxon>
        <taxon>Ixodida</taxon>
        <taxon>Ixodoidea</taxon>
        <taxon>Ixodidae</taxon>
        <taxon>Ixodinae</taxon>
        <taxon>Ixodes</taxon>
    </lineage>
</organism>
<evidence type="ECO:0000313" key="2">
    <source>
        <dbReference type="Proteomes" id="UP000805193"/>
    </source>
</evidence>
<protein>
    <submittedName>
        <fullName evidence="1">Uncharacterized protein</fullName>
    </submittedName>
</protein>